<dbReference type="GO" id="GO:0006355">
    <property type="term" value="P:regulation of DNA-templated transcription"/>
    <property type="evidence" value="ECO:0007669"/>
    <property type="project" value="InterPro"/>
</dbReference>
<comment type="similarity">
    <text evidence="1">Belongs to the GeBP family.</text>
</comment>
<gene>
    <name evidence="4" type="ORF">M6B38_231365</name>
</gene>
<dbReference type="Pfam" id="PF04504">
    <property type="entry name" value="GeBP-like_DBD"/>
    <property type="match status" value="1"/>
</dbReference>
<accession>A0AAX6DQV8</accession>
<evidence type="ECO:0000256" key="1">
    <source>
        <dbReference type="ARBA" id="ARBA00010820"/>
    </source>
</evidence>
<sequence>MATPAEDDHVGNHVGFEDEEDDLEDTEDSDMEEYEDDFAATPVPVVSINPVPNPNPPLGQHNGSIVVQPLSSSADRKENKPPVTPTPAPPAPPASASGSLEDSRRLFQRLWTDDDEIKILNGFLEFTSSRGTTFASHQYDTGPFYEQIKNQLQLDFNKNQLIEKLRRLKKKYRNTAARMASHGKEFSFKSPHERATYEIARRIWSVGSSVKRSRESDDDDLNPYANNNCDAAAATSERRTARSRRRGRKRALETIPVAPAPLMLTAPPILAPPVLVGPSEGVVKVEVQTTPAQIIPPIPFSSTALLPPLPPPPPPPIPSIVEETVKGCLSPILKELLNSAVRGSIGSGLNGLNGGLGFGIMGLAPPPVFGFGGNSVNSSAAAAGDERWKKQQILELEVYLKRVELVRDEIKSTLKELKSSEPKAAAAVLTPGAPTPTTGS</sequence>
<dbReference type="AlphaFoldDB" id="A0AAX6DQV8"/>
<proteinExistence type="inferred from homology"/>
<feature type="compositionally biased region" description="Polar residues" evidence="2">
    <location>
        <begin position="61"/>
        <end position="73"/>
    </location>
</feature>
<evidence type="ECO:0000313" key="5">
    <source>
        <dbReference type="Proteomes" id="UP001140949"/>
    </source>
</evidence>
<dbReference type="PANTHER" id="PTHR31662">
    <property type="entry name" value="BNAANNG10740D PROTEIN-RELATED"/>
    <property type="match status" value="1"/>
</dbReference>
<dbReference type="Proteomes" id="UP001140949">
    <property type="component" value="Unassembled WGS sequence"/>
</dbReference>
<feature type="compositionally biased region" description="Acidic residues" evidence="2">
    <location>
        <begin position="17"/>
        <end position="38"/>
    </location>
</feature>
<feature type="region of interest" description="Disordered" evidence="2">
    <location>
        <begin position="212"/>
        <end position="250"/>
    </location>
</feature>
<keyword evidence="5" id="KW-1185">Reference proteome</keyword>
<dbReference type="InterPro" id="IPR007592">
    <property type="entry name" value="GEBP"/>
</dbReference>
<organism evidence="4 5">
    <name type="scientific">Iris pallida</name>
    <name type="common">Sweet iris</name>
    <dbReference type="NCBI Taxonomy" id="29817"/>
    <lineage>
        <taxon>Eukaryota</taxon>
        <taxon>Viridiplantae</taxon>
        <taxon>Streptophyta</taxon>
        <taxon>Embryophyta</taxon>
        <taxon>Tracheophyta</taxon>
        <taxon>Spermatophyta</taxon>
        <taxon>Magnoliopsida</taxon>
        <taxon>Liliopsida</taxon>
        <taxon>Asparagales</taxon>
        <taxon>Iridaceae</taxon>
        <taxon>Iridoideae</taxon>
        <taxon>Irideae</taxon>
        <taxon>Iris</taxon>
    </lineage>
</organism>
<comment type="caution">
    <text evidence="4">The sequence shown here is derived from an EMBL/GenBank/DDBJ whole genome shotgun (WGS) entry which is preliminary data.</text>
</comment>
<feature type="domain" description="Glabrous enhancer-binding protein-like DBD" evidence="3">
    <location>
        <begin position="107"/>
        <end position="205"/>
    </location>
</feature>
<protein>
    <submittedName>
        <fullName evidence="4">Transcription factor</fullName>
    </submittedName>
</protein>
<dbReference type="PANTHER" id="PTHR31662:SF1">
    <property type="entry name" value="OS01G0249900 PROTEIN"/>
    <property type="match status" value="1"/>
</dbReference>
<name>A0AAX6DQV8_IRIPA</name>
<dbReference type="InterPro" id="IPR053932">
    <property type="entry name" value="GeBP-like_DBD"/>
</dbReference>
<dbReference type="EMBL" id="JANAVB010042420">
    <property type="protein sequence ID" value="KAJ6794207.1"/>
    <property type="molecule type" value="Genomic_DNA"/>
</dbReference>
<dbReference type="GO" id="GO:0005634">
    <property type="term" value="C:nucleus"/>
    <property type="evidence" value="ECO:0007669"/>
    <property type="project" value="TreeGrafter"/>
</dbReference>
<evidence type="ECO:0000259" key="3">
    <source>
        <dbReference type="Pfam" id="PF04504"/>
    </source>
</evidence>
<feature type="region of interest" description="Disordered" evidence="2">
    <location>
        <begin position="418"/>
        <end position="440"/>
    </location>
</feature>
<evidence type="ECO:0000256" key="2">
    <source>
        <dbReference type="SAM" id="MobiDB-lite"/>
    </source>
</evidence>
<feature type="compositionally biased region" description="Pro residues" evidence="2">
    <location>
        <begin position="82"/>
        <end position="93"/>
    </location>
</feature>
<feature type="compositionally biased region" description="Basic and acidic residues" evidence="2">
    <location>
        <begin position="1"/>
        <end position="11"/>
    </location>
</feature>
<reference evidence="4" key="2">
    <citation type="submission" date="2023-04" db="EMBL/GenBank/DDBJ databases">
        <authorList>
            <person name="Bruccoleri R.E."/>
            <person name="Oakeley E.J."/>
            <person name="Faust A.-M."/>
            <person name="Dessus-Babus S."/>
            <person name="Altorfer M."/>
            <person name="Burckhardt D."/>
            <person name="Oertli M."/>
            <person name="Naumann U."/>
            <person name="Petersen F."/>
            <person name="Wong J."/>
        </authorList>
    </citation>
    <scope>NUCLEOTIDE SEQUENCE</scope>
    <source>
        <strain evidence="4">GSM-AAB239-AS_SAM_17_03QT</strain>
        <tissue evidence="4">Leaf</tissue>
    </source>
</reference>
<evidence type="ECO:0000313" key="4">
    <source>
        <dbReference type="EMBL" id="KAJ6794207.1"/>
    </source>
</evidence>
<feature type="region of interest" description="Disordered" evidence="2">
    <location>
        <begin position="1"/>
        <end position="101"/>
    </location>
</feature>
<reference evidence="4" key="1">
    <citation type="journal article" date="2023" name="GigaByte">
        <title>Genome assembly of the bearded iris, Iris pallida Lam.</title>
        <authorList>
            <person name="Bruccoleri R.E."/>
            <person name="Oakeley E.J."/>
            <person name="Faust A.M.E."/>
            <person name="Altorfer M."/>
            <person name="Dessus-Babus S."/>
            <person name="Burckhardt D."/>
            <person name="Oertli M."/>
            <person name="Naumann U."/>
            <person name="Petersen F."/>
            <person name="Wong J."/>
        </authorList>
    </citation>
    <scope>NUCLEOTIDE SEQUENCE</scope>
    <source>
        <strain evidence="4">GSM-AAB239-AS_SAM_17_03QT</strain>
    </source>
</reference>